<name>A0A1M5A213_9BACT</name>
<dbReference type="AlphaFoldDB" id="A0A1M5A213"/>
<keyword evidence="6" id="KW-1185">Reference proteome</keyword>
<keyword evidence="1" id="KW-0813">Transport</keyword>
<evidence type="ECO:0000256" key="1">
    <source>
        <dbReference type="ARBA" id="ARBA00022448"/>
    </source>
</evidence>
<dbReference type="STRING" id="1121391.SAMN02745206_01610"/>
<keyword evidence="3" id="KW-0574">Periplasm</keyword>
<evidence type="ECO:0000256" key="2">
    <source>
        <dbReference type="ARBA" id="ARBA00022729"/>
    </source>
</evidence>
<dbReference type="EMBL" id="FQVB01000013">
    <property type="protein sequence ID" value="SHF24420.1"/>
    <property type="molecule type" value="Genomic_DNA"/>
</dbReference>
<evidence type="ECO:0000313" key="6">
    <source>
        <dbReference type="Proteomes" id="UP000184076"/>
    </source>
</evidence>
<dbReference type="NCBIfam" id="TIGR03002">
    <property type="entry name" value="outer_YhbN_LptA"/>
    <property type="match status" value="1"/>
</dbReference>
<dbReference type="InterPro" id="IPR014340">
    <property type="entry name" value="LptA"/>
</dbReference>
<dbReference type="Gene3D" id="2.60.450.10">
    <property type="entry name" value="Lipopolysaccharide (LPS) transport protein A like domain"/>
    <property type="match status" value="1"/>
</dbReference>
<gene>
    <name evidence="5" type="ORF">SAMN02745206_01610</name>
</gene>
<dbReference type="InterPro" id="IPR005653">
    <property type="entry name" value="OstA-like_N"/>
</dbReference>
<dbReference type="Pfam" id="PF03968">
    <property type="entry name" value="LptD_N"/>
    <property type="match status" value="1"/>
</dbReference>
<reference evidence="6" key="1">
    <citation type="submission" date="2016-11" db="EMBL/GenBank/DDBJ databases">
        <authorList>
            <person name="Varghese N."/>
            <person name="Submissions S."/>
        </authorList>
    </citation>
    <scope>NUCLEOTIDE SEQUENCE [LARGE SCALE GENOMIC DNA]</scope>
    <source>
        <strain evidence="6">DSM 9756</strain>
    </source>
</reference>
<feature type="domain" description="Organic solvent tolerance-like N-terminal" evidence="4">
    <location>
        <begin position="60"/>
        <end position="173"/>
    </location>
</feature>
<dbReference type="Proteomes" id="UP000184076">
    <property type="component" value="Unassembled WGS sequence"/>
</dbReference>
<dbReference type="GO" id="GO:0015920">
    <property type="term" value="P:lipopolysaccharide transport"/>
    <property type="evidence" value="ECO:0007669"/>
    <property type="project" value="InterPro"/>
</dbReference>
<dbReference type="PANTHER" id="PTHR36504">
    <property type="entry name" value="LIPOPOLYSACCHARIDE EXPORT SYSTEM PROTEIN LPTA"/>
    <property type="match status" value="1"/>
</dbReference>
<evidence type="ECO:0000256" key="3">
    <source>
        <dbReference type="ARBA" id="ARBA00022764"/>
    </source>
</evidence>
<dbReference type="RefSeq" id="WP_143156405.1">
    <property type="nucleotide sequence ID" value="NZ_FQVB01000013.1"/>
</dbReference>
<dbReference type="GO" id="GO:0001530">
    <property type="term" value="F:lipopolysaccharide binding"/>
    <property type="evidence" value="ECO:0007669"/>
    <property type="project" value="InterPro"/>
</dbReference>
<evidence type="ECO:0000313" key="5">
    <source>
        <dbReference type="EMBL" id="SHF24420.1"/>
    </source>
</evidence>
<sequence>MRQTLFGERRSPGIRAGRLLEGSRRWCGLLALCLVLAVAASGQGEDQNPPMGPAGEEPIHIASDRMVADQQARTVVFEGHVTVQQGDLTITGHRMTVYASEGGDVSGDAMMEKIERIEVLGDVRISQQGRVATADKAVLYNREEKVVLLGNPTLVQGKDRVRGKQITLYLRDQRSVVEGGVDAPVQAVFHPKKGSDKP</sequence>
<dbReference type="GO" id="GO:0017089">
    <property type="term" value="F:glycolipid transfer activity"/>
    <property type="evidence" value="ECO:0007669"/>
    <property type="project" value="TreeGrafter"/>
</dbReference>
<dbReference type="GO" id="GO:0030288">
    <property type="term" value="C:outer membrane-bounded periplasmic space"/>
    <property type="evidence" value="ECO:0007669"/>
    <property type="project" value="TreeGrafter"/>
</dbReference>
<dbReference type="OrthoDB" id="9782597at2"/>
<protein>
    <submittedName>
        <fullName evidence="5">Lipopolysaccharide export system protein LptA</fullName>
    </submittedName>
</protein>
<dbReference type="PANTHER" id="PTHR36504:SF1">
    <property type="entry name" value="LIPOPOLYSACCHARIDE EXPORT SYSTEM PROTEIN LPTA"/>
    <property type="match status" value="1"/>
</dbReference>
<dbReference type="InterPro" id="IPR052037">
    <property type="entry name" value="LPS_export_LptA"/>
</dbReference>
<accession>A0A1M5A213</accession>
<dbReference type="GO" id="GO:0009279">
    <property type="term" value="C:cell outer membrane"/>
    <property type="evidence" value="ECO:0007669"/>
    <property type="project" value="TreeGrafter"/>
</dbReference>
<evidence type="ECO:0000259" key="4">
    <source>
        <dbReference type="Pfam" id="PF03968"/>
    </source>
</evidence>
<organism evidence="5 6">
    <name type="scientific">Desulfacinum infernum DSM 9756</name>
    <dbReference type="NCBI Taxonomy" id="1121391"/>
    <lineage>
        <taxon>Bacteria</taxon>
        <taxon>Pseudomonadati</taxon>
        <taxon>Thermodesulfobacteriota</taxon>
        <taxon>Syntrophobacteria</taxon>
        <taxon>Syntrophobacterales</taxon>
        <taxon>Syntrophobacteraceae</taxon>
        <taxon>Desulfacinum</taxon>
    </lineage>
</organism>
<keyword evidence="2" id="KW-0732">Signal</keyword>
<proteinExistence type="predicted"/>